<dbReference type="AlphaFoldDB" id="A0A8H5KRD3"/>
<organism evidence="1 2">
    <name type="scientific">Fusarium pseudocircinatum</name>
    <dbReference type="NCBI Taxonomy" id="56676"/>
    <lineage>
        <taxon>Eukaryota</taxon>
        <taxon>Fungi</taxon>
        <taxon>Dikarya</taxon>
        <taxon>Ascomycota</taxon>
        <taxon>Pezizomycotina</taxon>
        <taxon>Sordariomycetes</taxon>
        <taxon>Hypocreomycetidae</taxon>
        <taxon>Hypocreales</taxon>
        <taxon>Nectriaceae</taxon>
        <taxon>Fusarium</taxon>
        <taxon>Fusarium fujikuroi species complex</taxon>
    </lineage>
</organism>
<evidence type="ECO:0000313" key="2">
    <source>
        <dbReference type="Proteomes" id="UP000546213"/>
    </source>
</evidence>
<reference evidence="1 2" key="1">
    <citation type="submission" date="2020-05" db="EMBL/GenBank/DDBJ databases">
        <title>Identification and distribution of gene clusters putatively required for synthesis of sphingolipid metabolism inhibitors in phylogenetically diverse species of the filamentous fungus Fusarium.</title>
        <authorList>
            <person name="Kim H.-S."/>
            <person name="Busman M."/>
            <person name="Brown D.W."/>
            <person name="Divon H."/>
            <person name="Uhlig S."/>
            <person name="Proctor R.H."/>
        </authorList>
    </citation>
    <scope>NUCLEOTIDE SEQUENCE [LARGE SCALE GENOMIC DNA]</scope>
    <source>
        <strain evidence="1 2">NRRL 36939</strain>
    </source>
</reference>
<dbReference type="Gene3D" id="3.40.30.120">
    <property type="match status" value="1"/>
</dbReference>
<sequence length="169" mass="18434">MLTERLGIWQSIWVPSNCWGRAVLKSTTHRSGVYRYVSDVCIPDDANPEPKWDPHTYLSTTWPGSRAPHVLLKDGKSIFDLLGSDFSLVEFRDGHGQQTGCDFMATAAMGPGVLLVPVTLVGGTEAVSICEKNLGLVRSDGHVAWRGASVKDQGEADRILETVLVVVLE</sequence>
<dbReference type="Pfam" id="PF21274">
    <property type="entry name" value="Rng_hyd_C"/>
    <property type="match status" value="1"/>
</dbReference>
<protein>
    <submittedName>
        <fullName evidence="1">FAD-binding domain-containing protein</fullName>
    </submittedName>
</protein>
<dbReference type="OrthoDB" id="2690153at2759"/>
<name>A0A8H5KRD3_9HYPO</name>
<gene>
    <name evidence="1" type="ORF">FPCIR_12240</name>
</gene>
<proteinExistence type="predicted"/>
<accession>A0A8H5KRD3</accession>
<dbReference type="Proteomes" id="UP000546213">
    <property type="component" value="Unassembled WGS sequence"/>
</dbReference>
<keyword evidence="2" id="KW-1185">Reference proteome</keyword>
<evidence type="ECO:0000313" key="1">
    <source>
        <dbReference type="EMBL" id="KAF5577126.1"/>
    </source>
</evidence>
<comment type="caution">
    <text evidence="1">The sequence shown here is derived from an EMBL/GenBank/DDBJ whole genome shotgun (WGS) entry which is preliminary data.</text>
</comment>
<dbReference type="EMBL" id="JAAOAS010000393">
    <property type="protein sequence ID" value="KAF5577126.1"/>
    <property type="molecule type" value="Genomic_DNA"/>
</dbReference>